<proteinExistence type="inferred from homology"/>
<evidence type="ECO:0000256" key="2">
    <source>
        <dbReference type="ARBA" id="ARBA00004147"/>
    </source>
</evidence>
<evidence type="ECO:0000256" key="20">
    <source>
        <dbReference type="SAM" id="MobiDB-lite"/>
    </source>
</evidence>
<dbReference type="InterPro" id="IPR049912">
    <property type="entry name" value="CRESS_DNA_REP"/>
</dbReference>
<dbReference type="GO" id="GO:0016787">
    <property type="term" value="F:hydrolase activity"/>
    <property type="evidence" value="ECO:0007669"/>
    <property type="project" value="UniProtKB-KW"/>
</dbReference>
<dbReference type="InterPro" id="IPR027417">
    <property type="entry name" value="P-loop_NTPase"/>
</dbReference>
<dbReference type="GO" id="GO:0006260">
    <property type="term" value="P:DNA replication"/>
    <property type="evidence" value="ECO:0007669"/>
    <property type="project" value="UniProtKB-KW"/>
</dbReference>
<keyword evidence="6" id="KW-0808">Transferase</keyword>
<evidence type="ECO:0000256" key="16">
    <source>
        <dbReference type="ARBA" id="ARBA00023268"/>
    </source>
</evidence>
<evidence type="ECO:0000256" key="11">
    <source>
        <dbReference type="ARBA" id="ARBA00022741"/>
    </source>
</evidence>
<keyword evidence="8" id="KW-0235">DNA replication</keyword>
<keyword evidence="16" id="KW-0511">Multifunctional enzyme</keyword>
<keyword evidence="13" id="KW-0378">Hydrolase</keyword>
<comment type="catalytic activity">
    <reaction evidence="19">
        <text>ATP + H2O = ADP + phosphate + H(+)</text>
        <dbReference type="Rhea" id="RHEA:13065"/>
        <dbReference type="ChEBI" id="CHEBI:15377"/>
        <dbReference type="ChEBI" id="CHEBI:15378"/>
        <dbReference type="ChEBI" id="CHEBI:30616"/>
        <dbReference type="ChEBI" id="CHEBI:43474"/>
        <dbReference type="ChEBI" id="CHEBI:456216"/>
    </reaction>
</comment>
<dbReference type="GO" id="GO:0004519">
    <property type="term" value="F:endonuclease activity"/>
    <property type="evidence" value="ECO:0007669"/>
    <property type="project" value="UniProtKB-KW"/>
</dbReference>
<dbReference type="EMBL" id="MH617692">
    <property type="protein sequence ID" value="AXH77842.1"/>
    <property type="molecule type" value="Genomic_DNA"/>
</dbReference>
<evidence type="ECO:0000256" key="4">
    <source>
        <dbReference type="ARBA" id="ARBA00014531"/>
    </source>
</evidence>
<dbReference type="Pfam" id="PF00910">
    <property type="entry name" value="RNA_helicase"/>
    <property type="match status" value="1"/>
</dbReference>
<evidence type="ECO:0000313" key="22">
    <source>
        <dbReference type="EMBL" id="AXH77842.1"/>
    </source>
</evidence>
<evidence type="ECO:0000256" key="3">
    <source>
        <dbReference type="ARBA" id="ARBA00008545"/>
    </source>
</evidence>
<evidence type="ECO:0000256" key="17">
    <source>
        <dbReference type="ARBA" id="ARBA00030754"/>
    </source>
</evidence>
<dbReference type="GO" id="GO:0003724">
    <property type="term" value="F:RNA helicase activity"/>
    <property type="evidence" value="ECO:0007669"/>
    <property type="project" value="InterPro"/>
</dbReference>
<dbReference type="InterPro" id="IPR000605">
    <property type="entry name" value="Helicase_SF3_ssDNA/RNA_vir"/>
</dbReference>
<protein>
    <recommendedName>
        <fullName evidence="4">Replication-associated protein</fullName>
    </recommendedName>
    <alternativeName>
        <fullName evidence="17">ATP-dependent helicase Rep</fullName>
    </alternativeName>
    <alternativeName>
        <fullName evidence="18">RepP</fullName>
    </alternativeName>
</protein>
<dbReference type="Pfam" id="PF02407">
    <property type="entry name" value="Viral_Rep"/>
    <property type="match status" value="1"/>
</dbReference>
<dbReference type="Gene3D" id="3.40.1310.20">
    <property type="match status" value="1"/>
</dbReference>
<keyword evidence="15" id="KW-0238">DNA-binding</keyword>
<dbReference type="PROSITE" id="PS52020">
    <property type="entry name" value="CRESS_DNA_REP"/>
    <property type="match status" value="1"/>
</dbReference>
<evidence type="ECO:0000256" key="6">
    <source>
        <dbReference type="ARBA" id="ARBA00022679"/>
    </source>
</evidence>
<comment type="cofactor">
    <cofactor evidence="1">
        <name>Mn(2+)</name>
        <dbReference type="ChEBI" id="CHEBI:29035"/>
    </cofactor>
</comment>
<evidence type="ECO:0000256" key="15">
    <source>
        <dbReference type="ARBA" id="ARBA00023125"/>
    </source>
</evidence>
<dbReference type="Proteomes" id="UP000276100">
    <property type="component" value="Segment"/>
</dbReference>
<keyword evidence="9" id="KW-0540">Nuclease</keyword>
<dbReference type="GO" id="GO:0042025">
    <property type="term" value="C:host cell nucleus"/>
    <property type="evidence" value="ECO:0007669"/>
    <property type="project" value="UniProtKB-SubCell"/>
</dbReference>
<reference evidence="22 23" key="1">
    <citation type="submission" date="2018-07" db="EMBL/GenBank/DDBJ databases">
        <title>Uncovering a Universe of Circular DNA Viruses in Animal Metagenomes.</title>
        <authorList>
            <person name="Tisza M."/>
            <person name="Buck C."/>
            <person name="Pastrana D."/>
            <person name="Welch N."/>
            <person name="Peretti A."/>
        </authorList>
    </citation>
    <scope>NUCLEOTIDE SEQUENCE [LARGE SCALE GENOMIC DNA]</scope>
    <source>
        <strain evidence="22">Ctbf75</strain>
    </source>
</reference>
<dbReference type="GO" id="GO:0000166">
    <property type="term" value="F:nucleotide binding"/>
    <property type="evidence" value="ECO:0007669"/>
    <property type="project" value="UniProtKB-KW"/>
</dbReference>
<evidence type="ECO:0000256" key="7">
    <source>
        <dbReference type="ARBA" id="ARBA00022695"/>
    </source>
</evidence>
<keyword evidence="7" id="KW-0548">Nucleotidyltransferase</keyword>
<dbReference type="GO" id="GO:0003723">
    <property type="term" value="F:RNA binding"/>
    <property type="evidence" value="ECO:0007669"/>
    <property type="project" value="InterPro"/>
</dbReference>
<dbReference type="GO" id="GO:0003677">
    <property type="term" value="F:DNA binding"/>
    <property type="evidence" value="ECO:0007669"/>
    <property type="project" value="UniProtKB-KW"/>
</dbReference>
<dbReference type="GO" id="GO:0046872">
    <property type="term" value="F:metal ion binding"/>
    <property type="evidence" value="ECO:0007669"/>
    <property type="project" value="UniProtKB-KW"/>
</dbReference>
<feature type="region of interest" description="Disordered" evidence="20">
    <location>
        <begin position="1"/>
        <end position="39"/>
    </location>
</feature>
<evidence type="ECO:0000256" key="8">
    <source>
        <dbReference type="ARBA" id="ARBA00022705"/>
    </source>
</evidence>
<dbReference type="GO" id="GO:0016779">
    <property type="term" value="F:nucleotidyltransferase activity"/>
    <property type="evidence" value="ECO:0007669"/>
    <property type="project" value="UniProtKB-KW"/>
</dbReference>
<keyword evidence="12" id="KW-0255">Endonuclease</keyword>
<keyword evidence="5" id="KW-1048">Host nucleus</keyword>
<dbReference type="SUPFAM" id="SSF52540">
    <property type="entry name" value="P-loop containing nucleoside triphosphate hydrolases"/>
    <property type="match status" value="1"/>
</dbReference>
<evidence type="ECO:0000256" key="10">
    <source>
        <dbReference type="ARBA" id="ARBA00022723"/>
    </source>
</evidence>
<feature type="compositionally biased region" description="Gly residues" evidence="20">
    <location>
        <begin position="1"/>
        <end position="10"/>
    </location>
</feature>
<evidence type="ECO:0000256" key="14">
    <source>
        <dbReference type="ARBA" id="ARBA00023124"/>
    </source>
</evidence>
<evidence type="ECO:0000256" key="19">
    <source>
        <dbReference type="ARBA" id="ARBA00049360"/>
    </source>
</evidence>
<sequence>MRRRVSGGGSVLPPLLHPTPHTPQDIMAGAGEGSQSCSDRRVRPSQAKRWCFTLNNFSDVEQEEVISKLRCLCSYFIVGSERGENGTPHLQGYFILNVQHRLSGCKSKISPRAHYEVARGSPESNREYCSKENVVVEHGSCPKGNGHKSRDELAVEFRDAFSAGRDALDVFGEQNPGCYAWSRHTLLRNALAASRPRVRPGISVEWFYGEPGVGKSRMAHERLPDAFIKEPMTKWWTGYMLEESVIIDDFCKQGIGLPHLLRWFDRYKCYVETKGDLVPLWASKFIVTSNFHPRECFCNPDGTVHDQIDALLRRLHVTHVLSYFPINT</sequence>
<evidence type="ECO:0000313" key="23">
    <source>
        <dbReference type="Proteomes" id="UP000276100"/>
    </source>
</evidence>
<name>A0A345N2J2_9VIRU</name>
<evidence type="ECO:0000256" key="1">
    <source>
        <dbReference type="ARBA" id="ARBA00001936"/>
    </source>
</evidence>
<organism evidence="22 23">
    <name type="scientific">Cressdnaviricota sp</name>
    <dbReference type="NCBI Taxonomy" id="2748378"/>
    <lineage>
        <taxon>Viruses</taxon>
        <taxon>Monodnaviria</taxon>
        <taxon>Shotokuvirae</taxon>
        <taxon>Cressdnaviricota</taxon>
    </lineage>
</organism>
<accession>A0A345N2J2</accession>
<feature type="domain" description="CRESS-DNA virus Rep endonuclease" evidence="21">
    <location>
        <begin position="44"/>
        <end position="141"/>
    </location>
</feature>
<comment type="similarity">
    <text evidence="3">Belongs to the nanoviruses/circoviruses replication-associated protein family.</text>
</comment>
<evidence type="ECO:0000256" key="5">
    <source>
        <dbReference type="ARBA" id="ARBA00022562"/>
    </source>
</evidence>
<keyword evidence="10" id="KW-0479">Metal-binding</keyword>
<evidence type="ECO:0000259" key="21">
    <source>
        <dbReference type="PROSITE" id="PS52020"/>
    </source>
</evidence>
<comment type="subcellular location">
    <subcellularLocation>
        <location evidence="2">Host nucleus</location>
    </subcellularLocation>
</comment>
<evidence type="ECO:0000256" key="12">
    <source>
        <dbReference type="ARBA" id="ARBA00022759"/>
    </source>
</evidence>
<evidence type="ECO:0000256" key="9">
    <source>
        <dbReference type="ARBA" id="ARBA00022722"/>
    </source>
</evidence>
<keyword evidence="11" id="KW-0547">Nucleotide-binding</keyword>
<evidence type="ECO:0000256" key="13">
    <source>
        <dbReference type="ARBA" id="ARBA00022801"/>
    </source>
</evidence>
<keyword evidence="14" id="KW-0190">Covalent protein-DNA linkage</keyword>
<evidence type="ECO:0000256" key="18">
    <source>
        <dbReference type="ARBA" id="ARBA00032243"/>
    </source>
</evidence>
<keyword evidence="23" id="KW-1185">Reference proteome</keyword>